<feature type="compositionally biased region" description="Acidic residues" evidence="1">
    <location>
        <begin position="200"/>
        <end position="213"/>
    </location>
</feature>
<name>A0A167WBF4_9EURO</name>
<organism evidence="2 3">
    <name type="scientific">Ascosphaera apis ARSEF 7405</name>
    <dbReference type="NCBI Taxonomy" id="392613"/>
    <lineage>
        <taxon>Eukaryota</taxon>
        <taxon>Fungi</taxon>
        <taxon>Dikarya</taxon>
        <taxon>Ascomycota</taxon>
        <taxon>Pezizomycotina</taxon>
        <taxon>Eurotiomycetes</taxon>
        <taxon>Eurotiomycetidae</taxon>
        <taxon>Onygenales</taxon>
        <taxon>Ascosphaeraceae</taxon>
        <taxon>Ascosphaera</taxon>
    </lineage>
</organism>
<dbReference type="InterPro" id="IPR036249">
    <property type="entry name" value="Thioredoxin-like_sf"/>
</dbReference>
<feature type="region of interest" description="Disordered" evidence="1">
    <location>
        <begin position="43"/>
        <end position="66"/>
    </location>
</feature>
<accession>A0A167WBF4</accession>
<sequence>MPNYTDDTHADSDQEALFAELENESTPDTYAAQRIEQLNSELASRKDITNAPTSGPNSGSGSGTLTRNVNAVIPTLASDQALLDATTRFQRCVVHFAHPDFARCATMDKHIERLARLHPDNEVRFIRIDPRDAPFVVEKLKIKVLPCVLGFVDGVVAERIIGFEGLGFGGYDAESEFRTINLEKRLIKAKVLLSNRISAADDEEETDDEERGSDEEKNMGRRRTAIRGSAIRRGGDDDDEDDDWD</sequence>
<evidence type="ECO:0000313" key="3">
    <source>
        <dbReference type="Proteomes" id="UP000242877"/>
    </source>
</evidence>
<protein>
    <submittedName>
        <fullName evidence="2">GTPase inhibitor</fullName>
    </submittedName>
</protein>
<proteinExistence type="predicted"/>
<dbReference type="EMBL" id="AZGZ01000024">
    <property type="protein sequence ID" value="KZZ88632.1"/>
    <property type="molecule type" value="Genomic_DNA"/>
</dbReference>
<feature type="region of interest" description="Disordered" evidence="1">
    <location>
        <begin position="199"/>
        <end position="245"/>
    </location>
</feature>
<feature type="compositionally biased region" description="Acidic residues" evidence="1">
    <location>
        <begin position="236"/>
        <end position="245"/>
    </location>
</feature>
<dbReference type="SUPFAM" id="SSF52833">
    <property type="entry name" value="Thioredoxin-like"/>
    <property type="match status" value="1"/>
</dbReference>
<evidence type="ECO:0000313" key="2">
    <source>
        <dbReference type="EMBL" id="KZZ88632.1"/>
    </source>
</evidence>
<dbReference type="OrthoDB" id="10257948at2759"/>
<evidence type="ECO:0000256" key="1">
    <source>
        <dbReference type="SAM" id="MobiDB-lite"/>
    </source>
</evidence>
<dbReference type="VEuPathDB" id="FungiDB:AAP_04730"/>
<dbReference type="Proteomes" id="UP000242877">
    <property type="component" value="Unassembled WGS sequence"/>
</dbReference>
<dbReference type="PANTHER" id="PTHR21148">
    <property type="entry name" value="THIOREDOXIN DOMAIN-CONTAINING PROTEIN 9"/>
    <property type="match status" value="1"/>
</dbReference>
<comment type="caution">
    <text evidence="2">The sequence shown here is derived from an EMBL/GenBank/DDBJ whole genome shotgun (WGS) entry which is preliminary data.</text>
</comment>
<dbReference type="Gene3D" id="3.40.30.10">
    <property type="entry name" value="Glutaredoxin"/>
    <property type="match status" value="1"/>
</dbReference>
<reference evidence="2 3" key="1">
    <citation type="journal article" date="2016" name="Genome Biol. Evol.">
        <title>Divergent and convergent evolution of fungal pathogenicity.</title>
        <authorList>
            <person name="Shang Y."/>
            <person name="Xiao G."/>
            <person name="Zheng P."/>
            <person name="Cen K."/>
            <person name="Zhan S."/>
            <person name="Wang C."/>
        </authorList>
    </citation>
    <scope>NUCLEOTIDE SEQUENCE [LARGE SCALE GENOMIC DNA]</scope>
    <source>
        <strain evidence="2 3">ARSEF 7405</strain>
    </source>
</reference>
<keyword evidence="3" id="KW-1185">Reference proteome</keyword>
<dbReference type="AlphaFoldDB" id="A0A167WBF4"/>
<gene>
    <name evidence="2" type="ORF">AAP_04730</name>
</gene>
<dbReference type="CDD" id="cd02989">
    <property type="entry name" value="Phd_like_TxnDC9"/>
    <property type="match status" value="1"/>
</dbReference>